<accession>A0A7U3VNF5</accession>
<dbReference type="EMBL" id="AP018365">
    <property type="protein sequence ID" value="BBA97595.1"/>
    <property type="molecule type" value="Genomic_DNA"/>
</dbReference>
<reference evidence="1 2" key="2">
    <citation type="journal article" date="2011" name="J. Antibiot.">
        <title>Furaquinocins I and J: novel polyketide isoprenoid hybrid compounds from Streptomyces reveromyceticus SN-593.</title>
        <authorList>
            <person name="Panthee S."/>
            <person name="Takahashi S."/>
            <person name="Takagi H."/>
            <person name="Nogawa T."/>
            <person name="Oowada E."/>
            <person name="Uramoto M."/>
            <person name="Osada H."/>
        </authorList>
    </citation>
    <scope>NUCLEOTIDE SEQUENCE [LARGE SCALE GENOMIC DNA]</scope>
    <source>
        <strain evidence="1 2">SN-593</strain>
    </source>
</reference>
<evidence type="ECO:0000313" key="1">
    <source>
        <dbReference type="EMBL" id="BBA97595.1"/>
    </source>
</evidence>
<protein>
    <submittedName>
        <fullName evidence="1">Uncharacterized protein</fullName>
    </submittedName>
</protein>
<evidence type="ECO:0000313" key="2">
    <source>
        <dbReference type="Proteomes" id="UP000595703"/>
    </source>
</evidence>
<dbReference type="AlphaFoldDB" id="A0A7U3VNF5"/>
<dbReference type="Proteomes" id="UP000595703">
    <property type="component" value="Chromosome"/>
</dbReference>
<organism evidence="1 2">
    <name type="scientific">Actinacidiphila reveromycinica</name>
    <dbReference type="NCBI Taxonomy" id="659352"/>
    <lineage>
        <taxon>Bacteria</taxon>
        <taxon>Bacillati</taxon>
        <taxon>Actinomycetota</taxon>
        <taxon>Actinomycetes</taxon>
        <taxon>Kitasatosporales</taxon>
        <taxon>Streptomycetaceae</taxon>
        <taxon>Actinacidiphila</taxon>
    </lineage>
</organism>
<dbReference type="KEGG" id="arev:RVR_3417"/>
<name>A0A7U3VNF5_9ACTN</name>
<keyword evidence="2" id="KW-1185">Reference proteome</keyword>
<reference evidence="1 2" key="1">
    <citation type="journal article" date="2010" name="J. Bacteriol.">
        <title>Biochemical characterization of a novel indole prenyltransferase from Streptomyces sp. SN-593.</title>
        <authorList>
            <person name="Takahashi S."/>
            <person name="Takagi H."/>
            <person name="Toyoda A."/>
            <person name="Uramoto M."/>
            <person name="Nogawa T."/>
            <person name="Ueki M."/>
            <person name="Sakaki Y."/>
            <person name="Osada H."/>
        </authorList>
    </citation>
    <scope>NUCLEOTIDE SEQUENCE [LARGE SCALE GENOMIC DNA]</scope>
    <source>
        <strain evidence="1 2">SN-593</strain>
    </source>
</reference>
<reference evidence="1 2" key="3">
    <citation type="journal article" date="2011" name="Nat. Chem. Biol.">
        <title>Reveromycin A biosynthesis uses RevG and RevJ for stereospecific spiroacetal formation.</title>
        <authorList>
            <person name="Takahashi S."/>
            <person name="Toyoda A."/>
            <person name="Sekiyama Y."/>
            <person name="Takagi H."/>
            <person name="Nogawa T."/>
            <person name="Uramoto M."/>
            <person name="Suzuki R."/>
            <person name="Koshino H."/>
            <person name="Kumano T."/>
            <person name="Panthee S."/>
            <person name="Dairi T."/>
            <person name="Ishikawa J."/>
            <person name="Ikeda H."/>
            <person name="Sakaki Y."/>
            <person name="Osada H."/>
        </authorList>
    </citation>
    <scope>NUCLEOTIDE SEQUENCE [LARGE SCALE GENOMIC DNA]</scope>
    <source>
        <strain evidence="1 2">SN-593</strain>
    </source>
</reference>
<gene>
    <name evidence="1" type="ORF">RVR_3417</name>
</gene>
<sequence length="53" mass="5618">MSVDGPRQSFAFPAGAGAAPLVAALANRYPLVDLSIREPDIEDVIARMYAGRT</sequence>
<reference evidence="1 2" key="4">
    <citation type="journal article" date="2020" name="Sci. Rep.">
        <title>beta-carboline chemical signals induce reveromycin production through a LuxR family regulator in Streptomyces sp. SN-593.</title>
        <authorList>
            <person name="Panthee S."/>
            <person name="Kito N."/>
            <person name="Hayashi T."/>
            <person name="Shimizu T."/>
            <person name="Ishikawa J."/>
            <person name="Hamamoto H."/>
            <person name="Osada H."/>
            <person name="Takahashi S."/>
        </authorList>
    </citation>
    <scope>NUCLEOTIDE SEQUENCE [LARGE SCALE GENOMIC DNA]</scope>
    <source>
        <strain evidence="1 2">SN-593</strain>
    </source>
</reference>
<proteinExistence type="predicted"/>